<organism evidence="2 3">
    <name type="scientific">Stylonychia lemnae</name>
    <name type="common">Ciliate</name>
    <dbReference type="NCBI Taxonomy" id="5949"/>
    <lineage>
        <taxon>Eukaryota</taxon>
        <taxon>Sar</taxon>
        <taxon>Alveolata</taxon>
        <taxon>Ciliophora</taxon>
        <taxon>Intramacronucleata</taxon>
        <taxon>Spirotrichea</taxon>
        <taxon>Stichotrichia</taxon>
        <taxon>Sporadotrichida</taxon>
        <taxon>Oxytrichidae</taxon>
        <taxon>Stylonychinae</taxon>
        <taxon>Stylonychia</taxon>
    </lineage>
</organism>
<protein>
    <submittedName>
        <fullName evidence="2">Uncharacterized protein</fullName>
    </submittedName>
</protein>
<feature type="compositionally biased region" description="Polar residues" evidence="1">
    <location>
        <begin position="372"/>
        <end position="388"/>
    </location>
</feature>
<proteinExistence type="predicted"/>
<feature type="region of interest" description="Disordered" evidence="1">
    <location>
        <begin position="365"/>
        <end position="388"/>
    </location>
</feature>
<evidence type="ECO:0000313" key="2">
    <source>
        <dbReference type="EMBL" id="CDW74695.1"/>
    </source>
</evidence>
<sequence>MQHQSQRYQANKSLNEDIQVRPKIKLQKIGVKKNNLMESTNNNPFKNHQQSINQYNEDLKFHHQKLQQQQSQNQIRSEKAKYIDQSLDINVFDKRKLSRMQKIPSLADYDQEMEALEQQSLTTGKNSQLKKQFGLDEHDYQFFNEQKEINIRKAKKFSKFTLRESVEAMIERRESIEKKNQERLQMSIDYDDTINITMRQLQKKQESIKLGEDVLQQLKNRNTEDNIYFLQKQIQELSLHQGLKKGFSFSQAIREIKKDDKMSTRKKRVSWNERRVIMLNQFLQKYQEKFAVQKVNFMNKQESLIDFDQFLQSEKKTDIMKAFKESFRNMNNYSGQNNNKSLSLLLDDEEEKKVDQMYQQLFGKHSKESKSDIQNLNQKESRTKLGQSDSYRKYQINSISRLSVDNSNAHSKVRLRTLKYDKSIEQIRNNCKDIIDEYQNLNYQIGTVEQQLEKDNYNISSKNPFRKQSKINIVKA</sequence>
<dbReference type="FunCoup" id="A0A077ZXQ8">
    <property type="interactions" value="36"/>
</dbReference>
<dbReference type="EMBL" id="CCKQ01003562">
    <property type="protein sequence ID" value="CDW74695.1"/>
    <property type="molecule type" value="Genomic_DNA"/>
</dbReference>
<dbReference type="InParanoid" id="A0A077ZXQ8"/>
<evidence type="ECO:0000313" key="3">
    <source>
        <dbReference type="Proteomes" id="UP000039865"/>
    </source>
</evidence>
<dbReference type="AlphaFoldDB" id="A0A077ZXQ8"/>
<dbReference type="Proteomes" id="UP000039865">
    <property type="component" value="Unassembled WGS sequence"/>
</dbReference>
<accession>A0A077ZXQ8</accession>
<reference evidence="2 3" key="1">
    <citation type="submission" date="2014-06" db="EMBL/GenBank/DDBJ databases">
        <authorList>
            <person name="Swart Estienne"/>
        </authorList>
    </citation>
    <scope>NUCLEOTIDE SEQUENCE [LARGE SCALE GENOMIC DNA]</scope>
    <source>
        <strain evidence="2 3">130c</strain>
    </source>
</reference>
<gene>
    <name evidence="2" type="primary">Contig13869.g14804</name>
    <name evidence="2" type="ORF">STYLEM_3677</name>
</gene>
<keyword evidence="3" id="KW-1185">Reference proteome</keyword>
<evidence type="ECO:0000256" key="1">
    <source>
        <dbReference type="SAM" id="MobiDB-lite"/>
    </source>
</evidence>
<name>A0A077ZXQ8_STYLE</name>